<proteinExistence type="predicted"/>
<dbReference type="PANTHER" id="PTHR39200:SF1">
    <property type="entry name" value="AUTO-TRANSPORTER ADHESIN HEAD GIN DOMAIN-CONTAINING PROTEIN-RELATED"/>
    <property type="match status" value="1"/>
</dbReference>
<name>A0A6P2T0W2_9BURK</name>
<protein>
    <recommendedName>
        <fullName evidence="1">Putative auto-transporter adhesin head GIN domain-containing protein</fullName>
    </recommendedName>
</protein>
<feature type="domain" description="Putative auto-transporter adhesin head GIN" evidence="1">
    <location>
        <begin position="34"/>
        <end position="236"/>
    </location>
</feature>
<evidence type="ECO:0000313" key="2">
    <source>
        <dbReference type="EMBL" id="VWC49523.1"/>
    </source>
</evidence>
<dbReference type="PANTHER" id="PTHR39200">
    <property type="entry name" value="HYPOTHETICAL EXPORTED PROTEIN"/>
    <property type="match status" value="1"/>
</dbReference>
<sequence length="252" mass="26353">MGNTVSIFDSAESAWNHVDESYVQEERPLQAIRKIVIKGSVDVVFRRFDKPTLVVAGETADAVASVKTSISGGKLVIEREGVSISFGHRSVRVMGTVGQIVHGDLNVPINIDMRGKGVSVSGVTNAAINRGKVVVGVALPEAPVIKIKGSGDMTLLDLQQSDLELEIEGSGDIAAHGHVTNLDVSIAGSGDVDASSLIAERASLSIAGSGDIEAFVRSDVRARVAGSGDIVIRGNPPLRNHQVAGSGKIKFR</sequence>
<evidence type="ECO:0000259" key="1">
    <source>
        <dbReference type="Pfam" id="PF10988"/>
    </source>
</evidence>
<reference evidence="2 3" key="1">
    <citation type="submission" date="2019-09" db="EMBL/GenBank/DDBJ databases">
        <authorList>
            <person name="Depoorter E."/>
        </authorList>
    </citation>
    <scope>NUCLEOTIDE SEQUENCE [LARGE SCALE GENOMIC DNA]</scope>
    <source>
        <strain evidence="2">LMG 13014</strain>
    </source>
</reference>
<dbReference type="AlphaFoldDB" id="A0A6P2T0W2"/>
<dbReference type="InterPro" id="IPR021255">
    <property type="entry name" value="DUF2807"/>
</dbReference>
<dbReference type="Proteomes" id="UP000494261">
    <property type="component" value="Unassembled WGS sequence"/>
</dbReference>
<organism evidence="2 3">
    <name type="scientific">Burkholderia aenigmatica</name>
    <dbReference type="NCBI Taxonomy" id="2015348"/>
    <lineage>
        <taxon>Bacteria</taxon>
        <taxon>Pseudomonadati</taxon>
        <taxon>Pseudomonadota</taxon>
        <taxon>Betaproteobacteria</taxon>
        <taxon>Burkholderiales</taxon>
        <taxon>Burkholderiaceae</taxon>
        <taxon>Burkholderia</taxon>
        <taxon>Burkholderia cepacia complex</taxon>
    </lineage>
</organism>
<gene>
    <name evidence="2" type="ORF">BLA13014_07602</name>
</gene>
<dbReference type="EMBL" id="CABVQC010000088">
    <property type="protein sequence ID" value="VWC49523.1"/>
    <property type="molecule type" value="Genomic_DNA"/>
</dbReference>
<evidence type="ECO:0000313" key="3">
    <source>
        <dbReference type="Proteomes" id="UP000494261"/>
    </source>
</evidence>
<dbReference type="Pfam" id="PF10988">
    <property type="entry name" value="DUF2807"/>
    <property type="match status" value="1"/>
</dbReference>
<accession>A0A6P2T0W2</accession>
<dbReference type="Gene3D" id="2.160.20.120">
    <property type="match status" value="1"/>
</dbReference>